<proteinExistence type="predicted"/>
<accession>A0A511YYE8</accession>
<dbReference type="InterPro" id="IPR008254">
    <property type="entry name" value="Flavodoxin/NO_synth"/>
</dbReference>
<feature type="domain" description="Flavodoxin-like" evidence="1">
    <location>
        <begin position="1"/>
        <end position="161"/>
    </location>
</feature>
<keyword evidence="3" id="KW-1185">Reference proteome</keyword>
<protein>
    <submittedName>
        <fullName evidence="2">Flavodoxin</fullName>
    </submittedName>
</protein>
<dbReference type="SUPFAM" id="SSF52218">
    <property type="entry name" value="Flavoproteins"/>
    <property type="match status" value="1"/>
</dbReference>
<dbReference type="InterPro" id="IPR029039">
    <property type="entry name" value="Flavoprotein-like_sf"/>
</dbReference>
<sequence length="169" mass="17059">MYGSTKAIAEAIGEGLAPVGPVRVLEISALAAAPGGRTISPQIDLLVVGAPTHAFGLSRPNTRQDAAADAPEGKVISDGKGLREWLAEISLPLGGTRFAAFDTKVVRPALPGSAAKGAHKALVRMGGRPVVDPRSFGVHGKNGGLVDGELQAAGEWGSALARLVGAGVK</sequence>
<dbReference type="EMBL" id="BJYK01000005">
    <property type="protein sequence ID" value="GEN80146.1"/>
    <property type="molecule type" value="Genomic_DNA"/>
</dbReference>
<evidence type="ECO:0000313" key="3">
    <source>
        <dbReference type="Proteomes" id="UP000321484"/>
    </source>
</evidence>
<evidence type="ECO:0000259" key="1">
    <source>
        <dbReference type="PROSITE" id="PS50902"/>
    </source>
</evidence>
<name>A0A511YYE8_9CELL</name>
<reference evidence="2 3" key="1">
    <citation type="submission" date="2019-07" db="EMBL/GenBank/DDBJ databases">
        <title>Whole genome shotgun sequence of Actinotalea fermentans NBRC 105374.</title>
        <authorList>
            <person name="Hosoyama A."/>
            <person name="Uohara A."/>
            <person name="Ohji S."/>
            <person name="Ichikawa N."/>
        </authorList>
    </citation>
    <scope>NUCLEOTIDE SEQUENCE [LARGE SCALE GENOMIC DNA]</scope>
    <source>
        <strain evidence="2 3">NBRC 105374</strain>
    </source>
</reference>
<organism evidence="2 3">
    <name type="scientific">Actinotalea fermentans</name>
    <dbReference type="NCBI Taxonomy" id="43671"/>
    <lineage>
        <taxon>Bacteria</taxon>
        <taxon>Bacillati</taxon>
        <taxon>Actinomycetota</taxon>
        <taxon>Actinomycetes</taxon>
        <taxon>Micrococcales</taxon>
        <taxon>Cellulomonadaceae</taxon>
        <taxon>Actinotalea</taxon>
    </lineage>
</organism>
<evidence type="ECO:0000313" key="2">
    <source>
        <dbReference type="EMBL" id="GEN80146.1"/>
    </source>
</evidence>
<dbReference type="GO" id="GO:0010181">
    <property type="term" value="F:FMN binding"/>
    <property type="evidence" value="ECO:0007669"/>
    <property type="project" value="InterPro"/>
</dbReference>
<dbReference type="PROSITE" id="PS50902">
    <property type="entry name" value="FLAVODOXIN_LIKE"/>
    <property type="match status" value="1"/>
</dbReference>
<gene>
    <name evidence="2" type="ORF">AFE02nite_18800</name>
</gene>
<dbReference type="Gene3D" id="3.40.50.360">
    <property type="match status" value="1"/>
</dbReference>
<dbReference type="Proteomes" id="UP000321484">
    <property type="component" value="Unassembled WGS sequence"/>
</dbReference>
<dbReference type="AlphaFoldDB" id="A0A511YYE8"/>
<comment type="caution">
    <text evidence="2">The sequence shown here is derived from an EMBL/GenBank/DDBJ whole genome shotgun (WGS) entry which is preliminary data.</text>
</comment>